<dbReference type="EMBL" id="NRJG01000086">
    <property type="protein sequence ID" value="RIY37481.1"/>
    <property type="molecule type" value="Genomic_DNA"/>
</dbReference>
<dbReference type="AlphaFoldDB" id="A0A3A1YIR2"/>
<sequence>MTNINKYALEDSAMILSFLRTEMYRVTEIYDEKLEMLGIIRRGQAQVVVDPDNYMNSYITLSDEEKAKTLTENSPKVDFPIFLIAGKATFHHIVRGVRNLYKLNPTIKSLKDINNNRTPFTIRDVEKIGSQFKRKKLMTFDSKTGAYEAIVN</sequence>
<reference evidence="1 2" key="1">
    <citation type="submission" date="2017-08" db="EMBL/GenBank/DDBJ databases">
        <title>Reclassification of Bisgaard taxon 37 and 44.</title>
        <authorList>
            <person name="Christensen H."/>
        </authorList>
    </citation>
    <scope>NUCLEOTIDE SEQUENCE [LARGE SCALE GENOMIC DNA]</scope>
    <source>
        <strain evidence="1 2">111</strain>
    </source>
</reference>
<gene>
    <name evidence="1" type="ORF">CKF58_04995</name>
</gene>
<evidence type="ECO:0000313" key="2">
    <source>
        <dbReference type="Proteomes" id="UP000265916"/>
    </source>
</evidence>
<protein>
    <submittedName>
        <fullName evidence="1">Uncharacterized protein</fullName>
    </submittedName>
</protein>
<evidence type="ECO:0000313" key="1">
    <source>
        <dbReference type="EMBL" id="RIY37481.1"/>
    </source>
</evidence>
<dbReference type="Proteomes" id="UP000265916">
    <property type="component" value="Unassembled WGS sequence"/>
</dbReference>
<keyword evidence="2" id="KW-1185">Reference proteome</keyword>
<proteinExistence type="predicted"/>
<accession>A0A3A1YIR2</accession>
<name>A0A3A1YIR2_9GAMM</name>
<organism evidence="1 2">
    <name type="scientific">Psittacicella hinzii</name>
    <dbReference type="NCBI Taxonomy" id="2028575"/>
    <lineage>
        <taxon>Bacteria</taxon>
        <taxon>Pseudomonadati</taxon>
        <taxon>Pseudomonadota</taxon>
        <taxon>Gammaproteobacteria</taxon>
        <taxon>Pasteurellales</taxon>
        <taxon>Psittacicellaceae</taxon>
        <taxon>Psittacicella</taxon>
    </lineage>
</organism>
<dbReference type="RefSeq" id="WP_119531595.1">
    <property type="nucleotide sequence ID" value="NZ_JBHSSP010000039.1"/>
</dbReference>
<comment type="caution">
    <text evidence="1">The sequence shown here is derived from an EMBL/GenBank/DDBJ whole genome shotgun (WGS) entry which is preliminary data.</text>
</comment>